<reference evidence="3 4" key="1">
    <citation type="submission" date="2020-08" db="EMBL/GenBank/DDBJ databases">
        <title>Genome sequencing of Purple Non-Sulfur Bacteria from various extreme environments.</title>
        <authorList>
            <person name="Mayer M."/>
        </authorList>
    </citation>
    <scope>NUCLEOTIDE SEQUENCE [LARGE SCALE GENOMIC DNA]</scope>
    <source>
        <strain evidence="3 4">JA131</strain>
    </source>
</reference>
<sequence length="438" mass="46896">MPTAPPTVSPTVSPKGDLPRSYYTESAIDAPSRAPAWGDTRADVVVVGGGMTGCAAALHLAERGLSVRLLEEHGIGFGASGRSGGQLIAGFGGDMRSVRAHLSPAKAQAYWDLGVEAVSLVKDRIARHGLACDFAPGHIDVAVKARQVRELEAMAEDWTALGYPGLALWDRVQTRDRVASDAYVGALYDPGGGHLHPLNYTLGLAAAAEAAGAVLHEGAPMTSYTETANGVEVRTPGGVVRARWLLLAGNAYLWRRVPAIGRRIMPVGTYIVATEPLGEVRARALIPGNEAVSDCNFVLNYFRRSADHRMLFGGRVSYSRMDPPSVADAMRRTMLTVFPSLADVRVDFAWGGYVAITVNRLPHVGRLGRRVLFAQGFSGHGVGLTSLAGALMAEVVAGQEERFDLMARIPHRPFPGGARLRTPLLVAAMMLHRIRDRL</sequence>
<evidence type="ECO:0000313" key="4">
    <source>
        <dbReference type="Proteomes" id="UP000554286"/>
    </source>
</evidence>
<evidence type="ECO:0000256" key="1">
    <source>
        <dbReference type="ARBA" id="ARBA00023002"/>
    </source>
</evidence>
<dbReference type="GO" id="GO:0005737">
    <property type="term" value="C:cytoplasm"/>
    <property type="evidence" value="ECO:0007669"/>
    <property type="project" value="TreeGrafter"/>
</dbReference>
<comment type="caution">
    <text evidence="3">The sequence shown here is derived from an EMBL/GenBank/DDBJ whole genome shotgun (WGS) entry which is preliminary data.</text>
</comment>
<dbReference type="SUPFAM" id="SSF51905">
    <property type="entry name" value="FAD/NAD(P)-binding domain"/>
    <property type="match status" value="1"/>
</dbReference>
<feature type="domain" description="FAD dependent oxidoreductase" evidence="2">
    <location>
        <begin position="43"/>
        <end position="394"/>
    </location>
</feature>
<dbReference type="Gene3D" id="3.50.50.60">
    <property type="entry name" value="FAD/NAD(P)-binding domain"/>
    <property type="match status" value="1"/>
</dbReference>
<keyword evidence="1 3" id="KW-0560">Oxidoreductase</keyword>
<protein>
    <submittedName>
        <fullName evidence="3">Gamma-glutamylputrescine oxidase</fullName>
        <ecNumber evidence="3">1.4.3.-</ecNumber>
    </submittedName>
</protein>
<dbReference type="GO" id="GO:0016491">
    <property type="term" value="F:oxidoreductase activity"/>
    <property type="evidence" value="ECO:0007669"/>
    <property type="project" value="UniProtKB-KW"/>
</dbReference>
<dbReference type="InterPro" id="IPR036188">
    <property type="entry name" value="FAD/NAD-bd_sf"/>
</dbReference>
<dbReference type="EMBL" id="JACIGK010000019">
    <property type="protein sequence ID" value="MBB4266969.1"/>
    <property type="molecule type" value="Genomic_DNA"/>
</dbReference>
<dbReference type="PANTHER" id="PTHR13847">
    <property type="entry name" value="SARCOSINE DEHYDROGENASE-RELATED"/>
    <property type="match status" value="1"/>
</dbReference>
<accession>A0A7W6RFB1</accession>
<keyword evidence="4" id="KW-1185">Reference proteome</keyword>
<evidence type="ECO:0000313" key="3">
    <source>
        <dbReference type="EMBL" id="MBB4266969.1"/>
    </source>
</evidence>
<evidence type="ECO:0000259" key="2">
    <source>
        <dbReference type="Pfam" id="PF01266"/>
    </source>
</evidence>
<dbReference type="EC" id="1.4.3.-" evidence="3"/>
<dbReference type="Proteomes" id="UP000554286">
    <property type="component" value="Unassembled WGS sequence"/>
</dbReference>
<dbReference type="Pfam" id="PF01266">
    <property type="entry name" value="DAO"/>
    <property type="match status" value="1"/>
</dbReference>
<dbReference type="PANTHER" id="PTHR13847:SF281">
    <property type="entry name" value="FAD DEPENDENT OXIDOREDUCTASE DOMAIN-CONTAINING PROTEIN"/>
    <property type="match status" value="1"/>
</dbReference>
<gene>
    <name evidence="3" type="ORF">GGD89_002605</name>
</gene>
<dbReference type="Gene3D" id="3.30.9.10">
    <property type="entry name" value="D-Amino Acid Oxidase, subunit A, domain 2"/>
    <property type="match status" value="1"/>
</dbReference>
<dbReference type="RefSeq" id="WP_184045887.1">
    <property type="nucleotide sequence ID" value="NZ_JACIGK010000019.1"/>
</dbReference>
<proteinExistence type="predicted"/>
<dbReference type="InterPro" id="IPR006076">
    <property type="entry name" value="FAD-dep_OxRdtase"/>
</dbReference>
<organism evidence="3 4">
    <name type="scientific">Roseospira visakhapatnamensis</name>
    <dbReference type="NCBI Taxonomy" id="390880"/>
    <lineage>
        <taxon>Bacteria</taxon>
        <taxon>Pseudomonadati</taxon>
        <taxon>Pseudomonadota</taxon>
        <taxon>Alphaproteobacteria</taxon>
        <taxon>Rhodospirillales</taxon>
        <taxon>Rhodospirillaceae</taxon>
        <taxon>Roseospira</taxon>
    </lineage>
</organism>
<dbReference type="AlphaFoldDB" id="A0A7W6RFB1"/>
<name>A0A7W6RFB1_9PROT</name>